<dbReference type="Proteomes" id="UP000004245">
    <property type="component" value="Unassembled WGS sequence"/>
</dbReference>
<dbReference type="HOGENOM" id="CLU_1377206_0_0_11"/>
<comment type="caution">
    <text evidence="2">The sequence shown here is derived from an EMBL/GenBank/DDBJ whole genome shotgun (WGS) entry which is preliminary data.</text>
</comment>
<feature type="transmembrane region" description="Helical" evidence="1">
    <location>
        <begin position="65"/>
        <end position="87"/>
    </location>
</feature>
<keyword evidence="3" id="KW-1185">Reference proteome</keyword>
<keyword evidence="1" id="KW-0812">Transmembrane</keyword>
<proteinExistence type="predicted"/>
<organism evidence="2 3">
    <name type="scientific">Prescottella equi ATCC 33707</name>
    <dbReference type="NCBI Taxonomy" id="525370"/>
    <lineage>
        <taxon>Bacteria</taxon>
        <taxon>Bacillati</taxon>
        <taxon>Actinomycetota</taxon>
        <taxon>Actinomycetes</taxon>
        <taxon>Mycobacteriales</taxon>
        <taxon>Nocardiaceae</taxon>
        <taxon>Prescottella</taxon>
    </lineage>
</organism>
<keyword evidence="1" id="KW-0472">Membrane</keyword>
<feature type="transmembrane region" description="Helical" evidence="1">
    <location>
        <begin position="41"/>
        <end position="59"/>
    </location>
</feature>
<keyword evidence="1" id="KW-1133">Transmembrane helix</keyword>
<dbReference type="InterPro" id="IPR020109">
    <property type="entry name" value="Holin_r1t"/>
</dbReference>
<name>E9T063_RHOHA</name>
<reference evidence="2" key="1">
    <citation type="submission" date="2011-01" db="EMBL/GenBank/DDBJ databases">
        <authorList>
            <person name="Muzny D."/>
            <person name="Qin X."/>
            <person name="Buhay C."/>
            <person name="Dugan-Rocha S."/>
            <person name="Ding Y."/>
            <person name="Chen G."/>
            <person name="Hawes A."/>
            <person name="Holder M."/>
            <person name="Jhangiani S."/>
            <person name="Johnson A."/>
            <person name="Khan Z."/>
            <person name="Li Z."/>
            <person name="Liu W."/>
            <person name="Liu X."/>
            <person name="Perez L."/>
            <person name="Shen H."/>
            <person name="Wang Q."/>
            <person name="Watt J."/>
            <person name="Xi L."/>
            <person name="Xin Y."/>
            <person name="Zhou J."/>
            <person name="Deng J."/>
            <person name="Jiang H."/>
            <person name="Liu Y."/>
            <person name="Qu J."/>
            <person name="Song X.-Z."/>
            <person name="Zhang L."/>
            <person name="Villasana D."/>
            <person name="Johnson A."/>
            <person name="Liu J."/>
            <person name="Liyanage D."/>
            <person name="Lorensuhewa L."/>
            <person name="Robinson T."/>
            <person name="Song A."/>
            <person name="Song B.-B."/>
            <person name="Dinh H."/>
            <person name="Thornton R."/>
            <person name="Coyle M."/>
            <person name="Francisco L."/>
            <person name="Jackson L."/>
            <person name="Javaid M."/>
            <person name="Korchina V."/>
            <person name="Kovar C."/>
            <person name="Mata R."/>
            <person name="Mathew T."/>
            <person name="Ngo R."/>
            <person name="Nguyen L."/>
            <person name="Nguyen N."/>
            <person name="Okwuonu G."/>
            <person name="Ongeri F."/>
            <person name="Pham C."/>
            <person name="Simmons D."/>
            <person name="Wilczek-Boney K."/>
            <person name="Hale W."/>
            <person name="Jakkamsetti A."/>
            <person name="Pham P."/>
            <person name="Ruth R."/>
            <person name="San Lucas F."/>
            <person name="Warren J."/>
            <person name="Zhang J."/>
            <person name="Zhao Z."/>
            <person name="Zhou C."/>
            <person name="Zhu D."/>
            <person name="Lee S."/>
            <person name="Bess C."/>
            <person name="Blankenburg K."/>
            <person name="Forbes L."/>
            <person name="Fu Q."/>
            <person name="Gubbala S."/>
            <person name="Hirani K."/>
            <person name="Jayaseelan J.C."/>
            <person name="Lara F."/>
            <person name="Munidasa M."/>
            <person name="Palculict T."/>
            <person name="Patil S."/>
            <person name="Pu L.-L."/>
            <person name="Saada N."/>
            <person name="Tang L."/>
            <person name="Weissenberger G."/>
            <person name="Zhu Y."/>
            <person name="Hemphill L."/>
            <person name="Shang Y."/>
            <person name="Youmans B."/>
            <person name="Ayvaz T."/>
            <person name="Ross M."/>
            <person name="Santibanez J."/>
            <person name="Aqrawi P."/>
            <person name="Gross S."/>
            <person name="Joshi V."/>
            <person name="Fowler G."/>
            <person name="Nazareth L."/>
            <person name="Reid J."/>
            <person name="Worley K."/>
            <person name="Petrosino J."/>
            <person name="Highlander S."/>
            <person name="Gibbs R."/>
        </authorList>
    </citation>
    <scope>NUCLEOTIDE SEQUENCE [LARGE SCALE GENOMIC DNA]</scope>
    <source>
        <strain evidence="2">ATCC 33707</strain>
    </source>
</reference>
<dbReference type="OrthoDB" id="4467365at2"/>
<dbReference type="AlphaFoldDB" id="E9T063"/>
<accession>E9T063</accession>
<feature type="transmembrane region" description="Helical" evidence="1">
    <location>
        <begin position="119"/>
        <end position="139"/>
    </location>
</feature>
<dbReference type="Pfam" id="PF16945">
    <property type="entry name" value="Phage_r1t_holin"/>
    <property type="match status" value="2"/>
</dbReference>
<dbReference type="EMBL" id="ADNW02000008">
    <property type="protein sequence ID" value="EGD24646.1"/>
    <property type="molecule type" value="Genomic_DNA"/>
</dbReference>
<evidence type="ECO:0000313" key="2">
    <source>
        <dbReference type="EMBL" id="EGD24646.1"/>
    </source>
</evidence>
<sequence>MTTSDASTPVGVEVVGAHSIDSRAFWLDLTDRTVRTFLQNVLVFLGVGTTILEVSWTTALSSATLAALVSFLLALSTATAISSGNFLIDLADRVGRTFVGALVGAIPATGTLSDIDWNAALSIAATTAVVSAITSVLSINLGSVKGVPSLAPVRPELLMQDTTSNSGIEVTLAADADTEQALSAAKAQLRRLGVDYEG</sequence>
<gene>
    <name evidence="2" type="ORF">HMPREF0724_11764</name>
</gene>
<protein>
    <submittedName>
        <fullName evidence="2">Uncharacterized protein</fullName>
    </submittedName>
</protein>
<evidence type="ECO:0000313" key="3">
    <source>
        <dbReference type="Proteomes" id="UP000004245"/>
    </source>
</evidence>
<feature type="transmembrane region" description="Helical" evidence="1">
    <location>
        <begin position="94"/>
        <end position="113"/>
    </location>
</feature>
<evidence type="ECO:0000256" key="1">
    <source>
        <dbReference type="SAM" id="Phobius"/>
    </source>
</evidence>
<dbReference type="RefSeq" id="WP_005513003.1">
    <property type="nucleotide sequence ID" value="NZ_CM001149.1"/>
</dbReference>